<reference evidence="1 2" key="1">
    <citation type="journal article" date="2010" name="Science">
        <title>Genomic comparison of the ants Camponotus floridanus and Harpegnathos saltator.</title>
        <authorList>
            <person name="Bonasio R."/>
            <person name="Zhang G."/>
            <person name="Ye C."/>
            <person name="Mutti N.S."/>
            <person name="Fang X."/>
            <person name="Qin N."/>
            <person name="Donahue G."/>
            <person name="Yang P."/>
            <person name="Li Q."/>
            <person name="Li C."/>
            <person name="Zhang P."/>
            <person name="Huang Z."/>
            <person name="Berger S.L."/>
            <person name="Reinberg D."/>
            <person name="Wang J."/>
            <person name="Liebig J."/>
        </authorList>
    </citation>
    <scope>NUCLEOTIDE SEQUENCE [LARGE SCALE GENOMIC DNA]</scope>
    <source>
        <strain evidence="2">C129</strain>
    </source>
</reference>
<dbReference type="InterPro" id="IPR021109">
    <property type="entry name" value="Peptidase_aspartic_dom_sf"/>
</dbReference>
<proteinExistence type="predicted"/>
<evidence type="ECO:0000313" key="1">
    <source>
        <dbReference type="EMBL" id="EFN70790.1"/>
    </source>
</evidence>
<sequence length="88" mass="9905">MLYDSGSTNSLIKLKNLKDETPVYEKKIALTGISGHKLYTLGKIYATITINKRAIKHAFYVVKDDIAIEHEGILGIDFLKKQTAICDY</sequence>
<gene>
    <name evidence="1" type="ORF">EAG_11687</name>
</gene>
<feature type="non-terminal residue" evidence="1">
    <location>
        <position position="88"/>
    </location>
</feature>
<name>E2A6Z9_CAMFO</name>
<dbReference type="InParanoid" id="E2A6Z9"/>
<dbReference type="AlphaFoldDB" id="E2A6Z9"/>
<evidence type="ECO:0008006" key="3">
    <source>
        <dbReference type="Google" id="ProtNLM"/>
    </source>
</evidence>
<accession>E2A6Z9</accession>
<dbReference type="EMBL" id="GL437215">
    <property type="protein sequence ID" value="EFN70790.1"/>
    <property type="molecule type" value="Genomic_DNA"/>
</dbReference>
<dbReference type="Gene3D" id="2.40.70.10">
    <property type="entry name" value="Acid Proteases"/>
    <property type="match status" value="1"/>
</dbReference>
<dbReference type="CDD" id="cd00303">
    <property type="entry name" value="retropepsin_like"/>
    <property type="match status" value="1"/>
</dbReference>
<protein>
    <recommendedName>
        <fullName evidence="3">Peptidase A2 domain-containing protein</fullName>
    </recommendedName>
</protein>
<dbReference type="SUPFAM" id="SSF50630">
    <property type="entry name" value="Acid proteases"/>
    <property type="match status" value="1"/>
</dbReference>
<dbReference type="Proteomes" id="UP000000311">
    <property type="component" value="Unassembled WGS sequence"/>
</dbReference>
<keyword evidence="2" id="KW-1185">Reference proteome</keyword>
<organism evidence="2">
    <name type="scientific">Camponotus floridanus</name>
    <name type="common">Florida carpenter ant</name>
    <dbReference type="NCBI Taxonomy" id="104421"/>
    <lineage>
        <taxon>Eukaryota</taxon>
        <taxon>Metazoa</taxon>
        <taxon>Ecdysozoa</taxon>
        <taxon>Arthropoda</taxon>
        <taxon>Hexapoda</taxon>
        <taxon>Insecta</taxon>
        <taxon>Pterygota</taxon>
        <taxon>Neoptera</taxon>
        <taxon>Endopterygota</taxon>
        <taxon>Hymenoptera</taxon>
        <taxon>Apocrita</taxon>
        <taxon>Aculeata</taxon>
        <taxon>Formicoidea</taxon>
        <taxon>Formicidae</taxon>
        <taxon>Formicinae</taxon>
        <taxon>Camponotus</taxon>
    </lineage>
</organism>
<evidence type="ECO:0000313" key="2">
    <source>
        <dbReference type="Proteomes" id="UP000000311"/>
    </source>
</evidence>